<accession>A0A0M2H3C6</accession>
<evidence type="ECO:0000313" key="1">
    <source>
        <dbReference type="EMBL" id="KJL40927.1"/>
    </source>
</evidence>
<sequence>MSNDALTAALGGLRVRVPESAADADALRAEVRAADAALGEWLRTAADRRGSAAPRHDGGDR</sequence>
<name>A0A0M2H3C6_9MICO</name>
<dbReference type="EMBL" id="JYIZ01000045">
    <property type="protein sequence ID" value="KJL40927.1"/>
    <property type="molecule type" value="Genomic_DNA"/>
</dbReference>
<protein>
    <submittedName>
        <fullName evidence="1">Uncharacterized protein</fullName>
    </submittedName>
</protein>
<gene>
    <name evidence="1" type="ORF">RS81_01471</name>
</gene>
<evidence type="ECO:0000313" key="2">
    <source>
        <dbReference type="Proteomes" id="UP000033956"/>
    </source>
</evidence>
<dbReference type="AlphaFoldDB" id="A0A0M2H3C6"/>
<dbReference type="Proteomes" id="UP000033956">
    <property type="component" value="Unassembled WGS sequence"/>
</dbReference>
<dbReference type="PATRIC" id="fig|92835.4.peg.1490"/>
<proteinExistence type="predicted"/>
<dbReference type="STRING" id="92835.RS81_01471"/>
<keyword evidence="2" id="KW-1185">Reference proteome</keyword>
<organism evidence="1 2">
    <name type="scientific">Microbacterium terrae</name>
    <dbReference type="NCBI Taxonomy" id="69369"/>
    <lineage>
        <taxon>Bacteria</taxon>
        <taxon>Bacillati</taxon>
        <taxon>Actinomycetota</taxon>
        <taxon>Actinomycetes</taxon>
        <taxon>Micrococcales</taxon>
        <taxon>Microbacteriaceae</taxon>
        <taxon>Microbacterium</taxon>
    </lineage>
</organism>
<reference evidence="1 2" key="1">
    <citation type="submission" date="2015-02" db="EMBL/GenBank/DDBJ databases">
        <title>Draft genome sequences of ten Microbacterium spp. with emphasis on heavy metal contaminated environments.</title>
        <authorList>
            <person name="Corretto E."/>
        </authorList>
    </citation>
    <scope>NUCLEOTIDE SEQUENCE [LARGE SCALE GENOMIC DNA]</scope>
    <source>
        <strain evidence="1 2">DSM 12510</strain>
    </source>
</reference>
<comment type="caution">
    <text evidence="1">The sequence shown here is derived from an EMBL/GenBank/DDBJ whole genome shotgun (WGS) entry which is preliminary data.</text>
</comment>
<dbReference type="RefSeq" id="WP_045275422.1">
    <property type="nucleotide sequence ID" value="NZ_BAAAUP010000008.1"/>
</dbReference>